<dbReference type="InterPro" id="IPR014249">
    <property type="entry name" value="Spore_V_B"/>
</dbReference>
<feature type="transmembrane region" description="Helical" evidence="6">
    <location>
        <begin position="345"/>
        <end position="369"/>
    </location>
</feature>
<dbReference type="NCBIfam" id="TIGR02900">
    <property type="entry name" value="spore_V_B"/>
    <property type="match status" value="1"/>
</dbReference>
<dbReference type="PANTHER" id="PTHR30250">
    <property type="entry name" value="PST FAMILY PREDICTED COLANIC ACID TRANSPORTER"/>
    <property type="match status" value="1"/>
</dbReference>
<feature type="transmembrane region" description="Helical" evidence="6">
    <location>
        <begin position="447"/>
        <end position="465"/>
    </location>
</feature>
<keyword evidence="2" id="KW-1003">Cell membrane</keyword>
<gene>
    <name evidence="7" type="primary">spoVB</name>
    <name evidence="7" type="ORF">HSX42_14610</name>
</gene>
<evidence type="ECO:0000256" key="1">
    <source>
        <dbReference type="ARBA" id="ARBA00004651"/>
    </source>
</evidence>
<dbReference type="CDD" id="cd13124">
    <property type="entry name" value="MATE_SpoVB_like"/>
    <property type="match status" value="1"/>
</dbReference>
<accession>A0ABY9QAJ4</accession>
<feature type="transmembrane region" description="Helical" evidence="6">
    <location>
        <begin position="153"/>
        <end position="174"/>
    </location>
</feature>
<dbReference type="Proteomes" id="UP001297580">
    <property type="component" value="Chromosome"/>
</dbReference>
<feature type="transmembrane region" description="Helical" evidence="6">
    <location>
        <begin position="321"/>
        <end position="339"/>
    </location>
</feature>
<evidence type="ECO:0000256" key="2">
    <source>
        <dbReference type="ARBA" id="ARBA00022475"/>
    </source>
</evidence>
<feature type="transmembrane region" description="Helical" evidence="6">
    <location>
        <begin position="38"/>
        <end position="61"/>
    </location>
</feature>
<dbReference type="RefSeq" id="WP_008881042.1">
    <property type="nucleotide sequence ID" value="NZ_CP017694.1"/>
</dbReference>
<dbReference type="PIRSF" id="PIRSF038958">
    <property type="entry name" value="PG_synth_SpoVB"/>
    <property type="match status" value="1"/>
</dbReference>
<keyword evidence="5 6" id="KW-0472">Membrane</keyword>
<sequence>MSKFLQGTIILIAAGFITKILGFINRIVVARMIGDEGVGLYMMAVPTLSLAITATQIGLPVAISKLVAEAEAAGDRQRVKKILVVSLTTTGVLSTVFLPTLIAIAPWLSQTMFTDPRTYYPLMAIAPVVPIVAISSVLRGYFQGRQQMKPHAYSLLIEQIVRISLIALCTRPLLPYGVEYAAAGAMASSVLGELAALLYLLFLFKFKKSIRLRAKFFRYVQAGKETFIRLMRIALPTTGGRLIGSLSWFFEPIVVANSLALAGVASSVATKQYGQLVGYALPLLTLPSFITYALSTALVPAISEAMAQNKLVLVEYRIAQAMRLSLVTGGLSAVVLYIFAEPLMWWMYGTSEAAIFIQVMAPFFLFYYFQGPLQAVLQGLDLANAAMTNSLIGAVVKLACIFTLASRPSLGIMGAALATSIGTVLVTFLHFATVVKAVSFSIHAREYAKATIAITVTGVAGYVLFHYPPIATPSSLWTLFAMVATIVLYITVLLFFRLIKREELVYLPGLHWLAGKNGRK</sequence>
<evidence type="ECO:0000256" key="5">
    <source>
        <dbReference type="ARBA" id="ARBA00023136"/>
    </source>
</evidence>
<feature type="transmembrane region" description="Helical" evidence="6">
    <location>
        <begin position="410"/>
        <end position="435"/>
    </location>
</feature>
<reference evidence="7 8" key="1">
    <citation type="submission" date="2023-08" db="EMBL/GenBank/DDBJ databases">
        <title>Complete genome sequence of Geobacillus thermodenitrificans K1041, a genetically tractable strain representative of the genus Geobacillus.</title>
        <authorList>
            <person name="Kani S."/>
            <person name="Suzuki H."/>
        </authorList>
    </citation>
    <scope>NUCLEOTIDE SEQUENCE [LARGE SCALE GENOMIC DNA]</scope>
    <source>
        <strain evidence="7 8">K1041</strain>
    </source>
</reference>
<keyword evidence="3 6" id="KW-0812">Transmembrane</keyword>
<feature type="transmembrane region" description="Helical" evidence="6">
    <location>
        <begin position="119"/>
        <end position="141"/>
    </location>
</feature>
<dbReference type="Pfam" id="PF01943">
    <property type="entry name" value="Polysacc_synt"/>
    <property type="match status" value="1"/>
</dbReference>
<dbReference type="InterPro" id="IPR024923">
    <property type="entry name" value="PG_synth_SpoVB"/>
</dbReference>
<dbReference type="PANTHER" id="PTHR30250:SF24">
    <property type="entry name" value="STAGE V SPORULATION PROTEIN B"/>
    <property type="match status" value="1"/>
</dbReference>
<feature type="transmembrane region" description="Helical" evidence="6">
    <location>
        <begin position="82"/>
        <end position="107"/>
    </location>
</feature>
<feature type="transmembrane region" description="Helical" evidence="6">
    <location>
        <begin position="381"/>
        <end position="404"/>
    </location>
</feature>
<comment type="subcellular location">
    <subcellularLocation>
        <location evidence="1">Cell membrane</location>
        <topology evidence="1">Multi-pass membrane protein</topology>
    </subcellularLocation>
</comment>
<keyword evidence="4 6" id="KW-1133">Transmembrane helix</keyword>
<evidence type="ECO:0000256" key="3">
    <source>
        <dbReference type="ARBA" id="ARBA00022692"/>
    </source>
</evidence>
<name>A0ABY9QAJ4_GEOTD</name>
<proteinExistence type="predicted"/>
<evidence type="ECO:0000256" key="4">
    <source>
        <dbReference type="ARBA" id="ARBA00022989"/>
    </source>
</evidence>
<keyword evidence="8" id="KW-1185">Reference proteome</keyword>
<feature type="transmembrane region" description="Helical" evidence="6">
    <location>
        <begin position="477"/>
        <end position="496"/>
    </location>
</feature>
<feature type="transmembrane region" description="Helical" evidence="6">
    <location>
        <begin position="180"/>
        <end position="204"/>
    </location>
</feature>
<evidence type="ECO:0000313" key="8">
    <source>
        <dbReference type="Proteomes" id="UP001297580"/>
    </source>
</evidence>
<feature type="transmembrane region" description="Helical" evidence="6">
    <location>
        <begin position="248"/>
        <end position="270"/>
    </location>
</feature>
<feature type="transmembrane region" description="Helical" evidence="6">
    <location>
        <begin position="276"/>
        <end position="300"/>
    </location>
</feature>
<dbReference type="InterPro" id="IPR002797">
    <property type="entry name" value="Polysacc_synth"/>
</dbReference>
<organism evidence="7 8">
    <name type="scientific">Geobacillus thermodenitrificans</name>
    <dbReference type="NCBI Taxonomy" id="33940"/>
    <lineage>
        <taxon>Bacteria</taxon>
        <taxon>Bacillati</taxon>
        <taxon>Bacillota</taxon>
        <taxon>Bacilli</taxon>
        <taxon>Bacillales</taxon>
        <taxon>Anoxybacillaceae</taxon>
        <taxon>Geobacillus</taxon>
    </lineage>
</organism>
<dbReference type="GeneID" id="87623337"/>
<evidence type="ECO:0000313" key="7">
    <source>
        <dbReference type="EMBL" id="WMV75480.1"/>
    </source>
</evidence>
<dbReference type="InterPro" id="IPR050833">
    <property type="entry name" value="Poly_Biosynth_Transport"/>
</dbReference>
<evidence type="ECO:0000256" key="6">
    <source>
        <dbReference type="SAM" id="Phobius"/>
    </source>
</evidence>
<protein>
    <submittedName>
        <fullName evidence="7">Stage V sporulation protein B</fullName>
    </submittedName>
</protein>
<dbReference type="EMBL" id="CP133461">
    <property type="protein sequence ID" value="WMV75480.1"/>
    <property type="molecule type" value="Genomic_DNA"/>
</dbReference>